<gene>
    <name evidence="2" type="ORF">BDV98DRAFT_16360</name>
</gene>
<dbReference type="Proteomes" id="UP000305067">
    <property type="component" value="Unassembled WGS sequence"/>
</dbReference>
<protein>
    <submittedName>
        <fullName evidence="2">Uncharacterized protein</fullName>
    </submittedName>
</protein>
<sequence>MVGTPAISSEGERERKSNGSSPQSRGSDVALGKDEGPQRPDTQNVEGFAGSGNVNLREGSGHEVDAGKEGLTRSKNQGSNANVNTPWGFQQRVTPPSPPLTPPMPIPSRPKPLKSALKPSLPTPPPLAIKTPSSSSRKPQPRRKQSNALHTVPEENKHEEEKRAWEAEEKHQSLIMAALSQRWSVLTRSSTSTGGGRHRMSRVSQASSAATGYSQQSAGAIPVGLAYGGD</sequence>
<dbReference type="EMBL" id="ML178814">
    <property type="protein sequence ID" value="TFL07277.1"/>
    <property type="molecule type" value="Genomic_DNA"/>
</dbReference>
<evidence type="ECO:0000256" key="1">
    <source>
        <dbReference type="SAM" id="MobiDB-lite"/>
    </source>
</evidence>
<dbReference type="AlphaFoldDB" id="A0A5C3R131"/>
<feature type="region of interest" description="Disordered" evidence="1">
    <location>
        <begin position="1"/>
        <end position="170"/>
    </location>
</feature>
<evidence type="ECO:0000313" key="2">
    <source>
        <dbReference type="EMBL" id="TFL07277.1"/>
    </source>
</evidence>
<feature type="compositionally biased region" description="Basic and acidic residues" evidence="1">
    <location>
        <begin position="59"/>
        <end position="72"/>
    </location>
</feature>
<evidence type="ECO:0000313" key="3">
    <source>
        <dbReference type="Proteomes" id="UP000305067"/>
    </source>
</evidence>
<feature type="region of interest" description="Disordered" evidence="1">
    <location>
        <begin position="186"/>
        <end position="230"/>
    </location>
</feature>
<name>A0A5C3R131_9AGAR</name>
<organism evidence="2 3">
    <name type="scientific">Pterulicium gracile</name>
    <dbReference type="NCBI Taxonomy" id="1884261"/>
    <lineage>
        <taxon>Eukaryota</taxon>
        <taxon>Fungi</taxon>
        <taxon>Dikarya</taxon>
        <taxon>Basidiomycota</taxon>
        <taxon>Agaricomycotina</taxon>
        <taxon>Agaricomycetes</taxon>
        <taxon>Agaricomycetidae</taxon>
        <taxon>Agaricales</taxon>
        <taxon>Pleurotineae</taxon>
        <taxon>Pterulaceae</taxon>
        <taxon>Pterulicium</taxon>
    </lineage>
</organism>
<feature type="compositionally biased region" description="Polar residues" evidence="1">
    <location>
        <begin position="202"/>
        <end position="218"/>
    </location>
</feature>
<keyword evidence="3" id="KW-1185">Reference proteome</keyword>
<reference evidence="2 3" key="1">
    <citation type="journal article" date="2019" name="Nat. Ecol. Evol.">
        <title>Megaphylogeny resolves global patterns of mushroom evolution.</title>
        <authorList>
            <person name="Varga T."/>
            <person name="Krizsan K."/>
            <person name="Foldi C."/>
            <person name="Dima B."/>
            <person name="Sanchez-Garcia M."/>
            <person name="Sanchez-Ramirez S."/>
            <person name="Szollosi G.J."/>
            <person name="Szarkandi J.G."/>
            <person name="Papp V."/>
            <person name="Albert L."/>
            <person name="Andreopoulos W."/>
            <person name="Angelini C."/>
            <person name="Antonin V."/>
            <person name="Barry K.W."/>
            <person name="Bougher N.L."/>
            <person name="Buchanan P."/>
            <person name="Buyck B."/>
            <person name="Bense V."/>
            <person name="Catcheside P."/>
            <person name="Chovatia M."/>
            <person name="Cooper J."/>
            <person name="Damon W."/>
            <person name="Desjardin D."/>
            <person name="Finy P."/>
            <person name="Geml J."/>
            <person name="Haridas S."/>
            <person name="Hughes K."/>
            <person name="Justo A."/>
            <person name="Karasinski D."/>
            <person name="Kautmanova I."/>
            <person name="Kiss B."/>
            <person name="Kocsube S."/>
            <person name="Kotiranta H."/>
            <person name="LaButti K.M."/>
            <person name="Lechner B.E."/>
            <person name="Liimatainen K."/>
            <person name="Lipzen A."/>
            <person name="Lukacs Z."/>
            <person name="Mihaltcheva S."/>
            <person name="Morgado L.N."/>
            <person name="Niskanen T."/>
            <person name="Noordeloos M.E."/>
            <person name="Ohm R.A."/>
            <person name="Ortiz-Santana B."/>
            <person name="Ovrebo C."/>
            <person name="Racz N."/>
            <person name="Riley R."/>
            <person name="Savchenko A."/>
            <person name="Shiryaev A."/>
            <person name="Soop K."/>
            <person name="Spirin V."/>
            <person name="Szebenyi C."/>
            <person name="Tomsovsky M."/>
            <person name="Tulloss R.E."/>
            <person name="Uehling J."/>
            <person name="Grigoriev I.V."/>
            <person name="Vagvolgyi C."/>
            <person name="Papp T."/>
            <person name="Martin F.M."/>
            <person name="Miettinen O."/>
            <person name="Hibbett D.S."/>
            <person name="Nagy L.G."/>
        </authorList>
    </citation>
    <scope>NUCLEOTIDE SEQUENCE [LARGE SCALE GENOMIC DNA]</scope>
    <source>
        <strain evidence="2 3">CBS 309.79</strain>
    </source>
</reference>
<accession>A0A5C3R131</accession>
<proteinExistence type="predicted"/>
<feature type="compositionally biased region" description="Basic and acidic residues" evidence="1">
    <location>
        <begin position="152"/>
        <end position="170"/>
    </location>
</feature>
<feature type="compositionally biased region" description="Pro residues" evidence="1">
    <location>
        <begin position="95"/>
        <end position="110"/>
    </location>
</feature>
<feature type="compositionally biased region" description="Polar residues" evidence="1">
    <location>
        <begin position="73"/>
        <end position="94"/>
    </location>
</feature>